<accession>A0A8H3GSM9</accession>
<dbReference type="InterPro" id="IPR011333">
    <property type="entry name" value="SKP1/BTB/POZ_sf"/>
</dbReference>
<comment type="caution">
    <text evidence="2">The sequence shown here is derived from an EMBL/GenBank/DDBJ whole genome shotgun (WGS) entry which is preliminary data.</text>
</comment>
<dbReference type="Gene3D" id="3.30.710.10">
    <property type="entry name" value="Potassium Channel Kv1.1, Chain A"/>
    <property type="match status" value="1"/>
</dbReference>
<feature type="region of interest" description="Disordered" evidence="1">
    <location>
        <begin position="186"/>
        <end position="287"/>
    </location>
</feature>
<gene>
    <name evidence="2" type="ORF">RDB_LOCUS106936</name>
</gene>
<dbReference type="Proteomes" id="UP000663888">
    <property type="component" value="Unassembled WGS sequence"/>
</dbReference>
<feature type="compositionally biased region" description="Basic and acidic residues" evidence="1">
    <location>
        <begin position="219"/>
        <end position="239"/>
    </location>
</feature>
<dbReference type="AlphaFoldDB" id="A0A8H3GSM9"/>
<organism evidence="2 3">
    <name type="scientific">Rhizoctonia solani</name>
    <dbReference type="NCBI Taxonomy" id="456999"/>
    <lineage>
        <taxon>Eukaryota</taxon>
        <taxon>Fungi</taxon>
        <taxon>Dikarya</taxon>
        <taxon>Basidiomycota</taxon>
        <taxon>Agaricomycotina</taxon>
        <taxon>Agaricomycetes</taxon>
        <taxon>Cantharellales</taxon>
        <taxon>Ceratobasidiaceae</taxon>
        <taxon>Rhizoctonia</taxon>
    </lineage>
</organism>
<feature type="compositionally biased region" description="Acidic residues" evidence="1">
    <location>
        <begin position="246"/>
        <end position="285"/>
    </location>
</feature>
<evidence type="ECO:0008006" key="4">
    <source>
        <dbReference type="Google" id="ProtNLM"/>
    </source>
</evidence>
<evidence type="ECO:0000256" key="1">
    <source>
        <dbReference type="SAM" id="MobiDB-lite"/>
    </source>
</evidence>
<sequence>MRAGSVADTTQSESVLSKDENNSLIPSRDLEYYFDDGSITFCIEDTLFKVHASILRLRPSDFEGRFNASDECVNSTRGACDETPMVIPNIKASQFRNLMRVIYCPPSDKLFLSLPAAVSANIEEGDAWTKFIFYLDVASLAHQFGMHHIEKWAKPRLKSLTNIAAQKILDGLDCASSDGSIGLGFMNRAEDGGSSNARDNDTDYETYEEESGDMEESNCDEKVDGKDSKGQGDTERQPKENNGGDNESDEDDSDEDEDYTNSEQDDTNDDLEDEGAGENYGEESSDQIVNAEDSAIFRFIDAMWYAKEISDTPLLHDIRNILQCHCSRLCFFQPEVELLLSFFRIPHLCEKDPSTFGYLFLILLQLGHKTWNRKIFTLGSNGFLFSTVLPAATP</sequence>
<evidence type="ECO:0000313" key="3">
    <source>
        <dbReference type="Proteomes" id="UP000663888"/>
    </source>
</evidence>
<dbReference type="EMBL" id="CAJMWX010001146">
    <property type="protein sequence ID" value="CAE6470739.1"/>
    <property type="molecule type" value="Genomic_DNA"/>
</dbReference>
<proteinExistence type="predicted"/>
<evidence type="ECO:0000313" key="2">
    <source>
        <dbReference type="EMBL" id="CAE6470739.1"/>
    </source>
</evidence>
<feature type="region of interest" description="Disordered" evidence="1">
    <location>
        <begin position="1"/>
        <end position="20"/>
    </location>
</feature>
<reference evidence="2" key="1">
    <citation type="submission" date="2021-01" db="EMBL/GenBank/DDBJ databases">
        <authorList>
            <person name="Kaushik A."/>
        </authorList>
    </citation>
    <scope>NUCLEOTIDE SEQUENCE</scope>
    <source>
        <strain evidence="2">AG4-R118</strain>
    </source>
</reference>
<name>A0A8H3GSM9_9AGAM</name>
<protein>
    <recommendedName>
        <fullName evidence="4">BTB domain-containing protein</fullName>
    </recommendedName>
</protein>
<feature type="compositionally biased region" description="Acidic residues" evidence="1">
    <location>
        <begin position="202"/>
        <end position="218"/>
    </location>
</feature>